<dbReference type="Proteomes" id="UP000250163">
    <property type="component" value="Chromosome MORIYA"/>
</dbReference>
<dbReference type="AlphaFoldDB" id="A0A330LL25"/>
<keyword evidence="1" id="KW-0472">Membrane</keyword>
<keyword evidence="1" id="KW-0812">Transmembrane</keyword>
<accession>A0A330LL25</accession>
<dbReference type="EMBL" id="LS483250">
    <property type="protein sequence ID" value="SQD76711.1"/>
    <property type="molecule type" value="Genomic_DNA"/>
</dbReference>
<dbReference type="OrthoDB" id="6386446at2"/>
<evidence type="ECO:0000256" key="1">
    <source>
        <dbReference type="SAM" id="Phobius"/>
    </source>
</evidence>
<reference evidence="3" key="1">
    <citation type="submission" date="2018-05" db="EMBL/GenBank/DDBJ databases">
        <authorList>
            <person name="Cea G.-C."/>
            <person name="William W."/>
        </authorList>
    </citation>
    <scope>NUCLEOTIDE SEQUENCE [LARGE SCALE GENOMIC DNA]</scope>
    <source>
        <strain evidence="3">DB21MT 5</strain>
    </source>
</reference>
<feature type="transmembrane region" description="Helical" evidence="1">
    <location>
        <begin position="7"/>
        <end position="30"/>
    </location>
</feature>
<feature type="transmembrane region" description="Helical" evidence="1">
    <location>
        <begin position="92"/>
        <end position="111"/>
    </location>
</feature>
<dbReference type="KEGG" id="mya:MORIYA_0233"/>
<organism evidence="2 3">
    <name type="scientific">Moritella yayanosii</name>
    <dbReference type="NCBI Taxonomy" id="69539"/>
    <lineage>
        <taxon>Bacteria</taxon>
        <taxon>Pseudomonadati</taxon>
        <taxon>Pseudomonadota</taxon>
        <taxon>Gammaproteobacteria</taxon>
        <taxon>Alteromonadales</taxon>
        <taxon>Moritellaceae</taxon>
        <taxon>Moritella</taxon>
    </lineage>
</organism>
<evidence type="ECO:0000313" key="2">
    <source>
        <dbReference type="EMBL" id="SQD76711.1"/>
    </source>
</evidence>
<name>A0A330LL25_9GAMM</name>
<feature type="transmembrane region" description="Helical" evidence="1">
    <location>
        <begin position="50"/>
        <end position="72"/>
    </location>
</feature>
<protein>
    <submittedName>
        <fullName evidence="2">Uncharacterized protein</fullName>
    </submittedName>
</protein>
<sequence>MDLYHKLLILGGISFLIFGISWICFARISMSYIEREMKKEGKEPPQWDGMGARAVSYAMVIALPAGVLKNYILVDAEAAKRLSRPLDRKLAVWYLIAGFVGTVIILVASYVKPDDLIL</sequence>
<gene>
    <name evidence="2" type="ORF">MORIYA_0233</name>
</gene>
<evidence type="ECO:0000313" key="3">
    <source>
        <dbReference type="Proteomes" id="UP000250163"/>
    </source>
</evidence>
<proteinExistence type="predicted"/>
<keyword evidence="1" id="KW-1133">Transmembrane helix</keyword>
<keyword evidence="3" id="KW-1185">Reference proteome</keyword>